<feature type="signal peptide" evidence="2">
    <location>
        <begin position="1"/>
        <end position="33"/>
    </location>
</feature>
<accession>A0AAJ3H4J1</accession>
<dbReference type="PANTHER" id="PTHR42693">
    <property type="entry name" value="ARYLSULFATASE FAMILY MEMBER"/>
    <property type="match status" value="1"/>
</dbReference>
<evidence type="ECO:0000256" key="2">
    <source>
        <dbReference type="SAM" id="SignalP"/>
    </source>
</evidence>
<comment type="caution">
    <text evidence="4">The sequence shown here is derived from an EMBL/GenBank/DDBJ whole genome shotgun (WGS) entry which is preliminary data.</text>
</comment>
<reference evidence="4 5" key="1">
    <citation type="submission" date="2020-04" db="EMBL/GenBank/DDBJ databases">
        <title>Molecular characterization of pseudomonads from Agaricus bisporus reveal novel blotch 2 pathogens in Western Europe.</title>
        <authorList>
            <person name="Taparia T."/>
            <person name="Krijger M."/>
            <person name="Haynes E."/>
            <person name="Elpinstone J.G."/>
            <person name="Noble R."/>
            <person name="Van Der Wolf J."/>
        </authorList>
    </citation>
    <scope>NUCLEOTIDE SEQUENCE [LARGE SCALE GENOMIC DNA]</scope>
    <source>
        <strain evidence="4 5">IPO3753</strain>
    </source>
</reference>
<dbReference type="InterPro" id="IPR050738">
    <property type="entry name" value="Sulfatase"/>
</dbReference>
<evidence type="ECO:0000259" key="3">
    <source>
        <dbReference type="Pfam" id="PF00884"/>
    </source>
</evidence>
<dbReference type="Gene3D" id="3.40.720.10">
    <property type="entry name" value="Alkaline Phosphatase, subunit A"/>
    <property type="match status" value="1"/>
</dbReference>
<evidence type="ECO:0000313" key="5">
    <source>
        <dbReference type="Proteomes" id="UP000546584"/>
    </source>
</evidence>
<dbReference type="Gene3D" id="2.60.120.200">
    <property type="match status" value="1"/>
</dbReference>
<name>A0AAJ3H4J1_9PSED</name>
<dbReference type="AlphaFoldDB" id="A0AAJ3H4J1"/>
<dbReference type="RefSeq" id="WP_177026256.1">
    <property type="nucleotide sequence ID" value="NZ_JACAQR010000020.1"/>
</dbReference>
<dbReference type="CDD" id="cd16025">
    <property type="entry name" value="PAS_like"/>
    <property type="match status" value="1"/>
</dbReference>
<dbReference type="SUPFAM" id="SSF49899">
    <property type="entry name" value="Concanavalin A-like lectins/glucanases"/>
    <property type="match status" value="1"/>
</dbReference>
<dbReference type="Gene3D" id="3.30.1120.10">
    <property type="match status" value="1"/>
</dbReference>
<dbReference type="InterPro" id="IPR013320">
    <property type="entry name" value="ConA-like_dom_sf"/>
</dbReference>
<dbReference type="InterPro" id="IPR017850">
    <property type="entry name" value="Alkaline_phosphatase_core_sf"/>
</dbReference>
<dbReference type="PANTHER" id="PTHR42693:SF43">
    <property type="entry name" value="BLL2667 PROTEIN"/>
    <property type="match status" value="1"/>
</dbReference>
<evidence type="ECO:0000313" key="4">
    <source>
        <dbReference type="EMBL" id="NWD43198.1"/>
    </source>
</evidence>
<dbReference type="SUPFAM" id="SSF53649">
    <property type="entry name" value="Alkaline phosphatase-like"/>
    <property type="match status" value="1"/>
</dbReference>
<organism evidence="4 5">
    <name type="scientific">Pseudomonas yamanorum</name>
    <dbReference type="NCBI Taxonomy" id="515393"/>
    <lineage>
        <taxon>Bacteria</taxon>
        <taxon>Pseudomonadati</taxon>
        <taxon>Pseudomonadota</taxon>
        <taxon>Gammaproteobacteria</taxon>
        <taxon>Pseudomonadales</taxon>
        <taxon>Pseudomonadaceae</taxon>
        <taxon>Pseudomonas</taxon>
    </lineage>
</organism>
<protein>
    <submittedName>
        <fullName evidence="4">Arylsulfatase</fullName>
    </submittedName>
</protein>
<evidence type="ECO:0000256" key="1">
    <source>
        <dbReference type="ARBA" id="ARBA00008779"/>
    </source>
</evidence>
<feature type="chain" id="PRO_5042534121" evidence="2">
    <location>
        <begin position="34"/>
        <end position="813"/>
    </location>
</feature>
<sequence length="813" mass="89856">MNPTKRITWAPFTSRYYLMTGPALLLLAGAVQGEQSLPEQPEPFQGKLGLTTKDSAKPQFSAVPSAPKGAPNVLIVLLDDVGFSAASTFGGPVNTPTLEALANRGLRYTQFHTTALCSPTRAALLSGRNHHSVHTGQIMEMATGYPGYDSMVGKDTTGIGTIMRDNGWNTAWIGKDHNVPDWETSQAGPFDRWPTGLGFERFYGFIGGDMNQWRALVFDGTQPIEPYVGKPDYNLDYDLADQAIKYLHMQHAVAPDKPFLLYYAPGATHAPHHPRKEWVEKYKGQFDIGWDKLREQTFARQKQLGIIPQDTQLTARPDSIPAWDSLSPDQKKLYARMMEIYAGYLEQTDYNVGRVEKAIDDMGLRENTIVLYIVGDNGASAEAGLGGATNLEAAMNGVVPTTEQMLTQIDDLGTWKTYNHYPVGWAHAMDTPFQWTKQIASHYGGTRNGMVISWPGHIKDEGGIRTQWHHVIDILPTVLDVTKVQAPTSVEGIKQRPIEGVSMAYTFDQPKTASTRKTQYFELFGNRAIYHDGWVAATTPVAAPWSTSVPDVDVITGYNWELYHVDKDFSEANDVAKQMPDKLKEMQQLFYAEAEKYKVLPLNNDRVMRLNPINRPSLSPGRTSFTYYAGSKRIPEGVAPDIKNKSWSLTANVEIPANGAEGMIATLGGLFDGWALYLDKGKPVFHYNFGNIGHTSISAPQALTAGKHKVVMDFKYDGGGMGKGGVATLYVDDQQVAQGRIEHTVAVRFTMSVETFDIGEDTGTPVNLSYEVPFAFTGRIDDVTIKLVPPPPETAKAHLLIKQKAAQLAVERQ</sequence>
<dbReference type="InterPro" id="IPR000917">
    <property type="entry name" value="Sulfatase_N"/>
</dbReference>
<dbReference type="EMBL" id="JACAQR010000020">
    <property type="protein sequence ID" value="NWD43198.1"/>
    <property type="molecule type" value="Genomic_DNA"/>
</dbReference>
<dbReference type="Proteomes" id="UP000546584">
    <property type="component" value="Unassembled WGS sequence"/>
</dbReference>
<comment type="similarity">
    <text evidence="1">Belongs to the sulfatase family.</text>
</comment>
<gene>
    <name evidence="4" type="ORF">HX826_15110</name>
</gene>
<proteinExistence type="inferred from homology"/>
<keyword evidence="2" id="KW-0732">Signal</keyword>
<dbReference type="Pfam" id="PF00884">
    <property type="entry name" value="Sulfatase"/>
    <property type="match status" value="1"/>
</dbReference>
<feature type="domain" description="Sulfatase N-terminal" evidence="3">
    <location>
        <begin position="71"/>
        <end position="483"/>
    </location>
</feature>